<keyword evidence="6 7" id="KW-0472">Membrane</keyword>
<organism evidence="9 10">
    <name type="scientific">Solicola gregarius</name>
    <dbReference type="NCBI Taxonomy" id="2908642"/>
    <lineage>
        <taxon>Bacteria</taxon>
        <taxon>Bacillati</taxon>
        <taxon>Actinomycetota</taxon>
        <taxon>Actinomycetes</taxon>
        <taxon>Propionibacteriales</taxon>
        <taxon>Nocardioidaceae</taxon>
        <taxon>Solicola</taxon>
    </lineage>
</organism>
<feature type="transmembrane region" description="Helical" evidence="7">
    <location>
        <begin position="610"/>
        <end position="634"/>
    </location>
</feature>
<dbReference type="Gene3D" id="1.20.1640.10">
    <property type="entry name" value="Multidrug efflux transporter AcrB transmembrane domain"/>
    <property type="match status" value="2"/>
</dbReference>
<evidence type="ECO:0000313" key="10">
    <source>
        <dbReference type="Proteomes" id="UP001164390"/>
    </source>
</evidence>
<feature type="transmembrane region" description="Helical" evidence="7">
    <location>
        <begin position="267"/>
        <end position="294"/>
    </location>
</feature>
<accession>A0AA46TLA4</accession>
<feature type="transmembrane region" description="Helical" evidence="7">
    <location>
        <begin position="365"/>
        <end position="383"/>
    </location>
</feature>
<evidence type="ECO:0000256" key="5">
    <source>
        <dbReference type="ARBA" id="ARBA00022989"/>
    </source>
</evidence>
<dbReference type="InterPro" id="IPR000731">
    <property type="entry name" value="SSD"/>
</dbReference>
<feature type="transmembrane region" description="Helical" evidence="7">
    <location>
        <begin position="203"/>
        <end position="221"/>
    </location>
</feature>
<reference evidence="9" key="1">
    <citation type="submission" date="2022-01" db="EMBL/GenBank/DDBJ databases">
        <title>Nocardioidaceae gen. sp. A5X3R13.</title>
        <authorList>
            <person name="Lopez Marin M.A."/>
            <person name="Uhlik O."/>
        </authorList>
    </citation>
    <scope>NUCLEOTIDE SEQUENCE</scope>
    <source>
        <strain evidence="9">A5X3R13</strain>
    </source>
</reference>
<dbReference type="RefSeq" id="WP_271636173.1">
    <property type="nucleotide sequence ID" value="NZ_CP094970.1"/>
</dbReference>
<dbReference type="Pfam" id="PF03176">
    <property type="entry name" value="MMPL"/>
    <property type="match status" value="2"/>
</dbReference>
<protein>
    <submittedName>
        <fullName evidence="9">MMPL family transporter</fullName>
    </submittedName>
</protein>
<keyword evidence="3" id="KW-1003">Cell membrane</keyword>
<evidence type="ECO:0000259" key="8">
    <source>
        <dbReference type="PROSITE" id="PS50156"/>
    </source>
</evidence>
<evidence type="ECO:0000256" key="3">
    <source>
        <dbReference type="ARBA" id="ARBA00022475"/>
    </source>
</evidence>
<name>A0AA46TLA4_9ACTN</name>
<evidence type="ECO:0000256" key="7">
    <source>
        <dbReference type="SAM" id="Phobius"/>
    </source>
</evidence>
<dbReference type="InterPro" id="IPR050545">
    <property type="entry name" value="Mycobact_MmpL"/>
</dbReference>
<feature type="transmembrane region" description="Helical" evidence="7">
    <location>
        <begin position="549"/>
        <end position="569"/>
    </location>
</feature>
<dbReference type="PANTHER" id="PTHR33406">
    <property type="entry name" value="MEMBRANE PROTEIN MJ1562-RELATED"/>
    <property type="match status" value="1"/>
</dbReference>
<dbReference type="KEGG" id="sgrg:L0C25_09120"/>
<feature type="transmembrane region" description="Helical" evidence="7">
    <location>
        <begin position="655"/>
        <end position="677"/>
    </location>
</feature>
<feature type="transmembrane region" description="Helical" evidence="7">
    <location>
        <begin position="300"/>
        <end position="325"/>
    </location>
</feature>
<feature type="transmembrane region" description="Helical" evidence="7">
    <location>
        <begin position="576"/>
        <end position="598"/>
    </location>
</feature>
<dbReference type="AlphaFoldDB" id="A0AA46TLA4"/>
<evidence type="ECO:0000256" key="1">
    <source>
        <dbReference type="ARBA" id="ARBA00004651"/>
    </source>
</evidence>
<comment type="similarity">
    <text evidence="2">Belongs to the resistance-nodulation-cell division (RND) (TC 2.A.6) family. MmpL subfamily.</text>
</comment>
<evidence type="ECO:0000256" key="4">
    <source>
        <dbReference type="ARBA" id="ARBA00022692"/>
    </source>
</evidence>
<keyword evidence="5 7" id="KW-1133">Transmembrane helix</keyword>
<comment type="subcellular location">
    <subcellularLocation>
        <location evidence="1">Cell membrane</location>
        <topology evidence="1">Multi-pass membrane protein</topology>
    </subcellularLocation>
</comment>
<dbReference type="SUPFAM" id="SSF82866">
    <property type="entry name" value="Multidrug efflux transporter AcrB transmembrane domain"/>
    <property type="match status" value="2"/>
</dbReference>
<evidence type="ECO:0000256" key="2">
    <source>
        <dbReference type="ARBA" id="ARBA00010157"/>
    </source>
</evidence>
<sequence length="758" mass="80132">MAWHLYRLGRAAFRRRWIVLGIWLAAVVAAGVGAATLSGDTQDEFEIPGIESMQAFDLIKDRTPEASPDGATAQIVYQTPEGSTLTDPDVQQAVQKSLAELDTESVASITSPYDSQTISENGRVGVADIRYDGNALQLTHDDISALEDAPDDVGADLRVEVGGDALQEMPGGGEEVIGVVIALFVLVITFGSLIAAGMPLVTALLGVGIGVAGITTATGFMDLGSSTPTLATMLGLAVGIDYALFITSRFRHEIHIGRDPEEAAGRAVGTAGSAVVFAGLTVVVALTGLSIVNIRFLTEMGIAAAITVGVSVLIALTLLPALFGFAKHRILGGKIPFLKARDPEDTSGGRTMGRRWADLITHHKAWTFAVGLIVAAAVAFPMTDMKLALPDNGSQPEDSSARQAYDLIADNFGAGTNGPLLVVVDTKNADDPEAAVAATTKALQADDKDVAAVVPAEPAPPQSDDPAAQQAYQKQLKAYQGQLQQAQYATVTVVPDSGPADAETQQLVHDIRDRVQQVEDETGARVLVSGQTALGIDVSDSLNDAFPKYLLVVVGLAFILLTVVFRSLLVPLKAMLGFLVSVVVALGATVAVFQWGWLADVIGVDNPGPILSMLPLLLVGILFGLAMDYELFLVSRMREEYVHGKPAKESVVRGFQFGARVVAAAAAIMIGVFGGFALGDDAIIKSMGFGLAVGILADAFLVRMTLVPAFMAIAGERMWWLPKWLSRIIPNVDIEGESLRRRLEEESTDDRDPARVTT</sequence>
<evidence type="ECO:0000313" key="9">
    <source>
        <dbReference type="EMBL" id="UYM07218.1"/>
    </source>
</evidence>
<evidence type="ECO:0000256" key="6">
    <source>
        <dbReference type="ARBA" id="ARBA00023136"/>
    </source>
</evidence>
<dbReference type="GO" id="GO:0005886">
    <property type="term" value="C:plasma membrane"/>
    <property type="evidence" value="ECO:0007669"/>
    <property type="project" value="UniProtKB-SubCell"/>
</dbReference>
<keyword evidence="10" id="KW-1185">Reference proteome</keyword>
<feature type="transmembrane region" description="Helical" evidence="7">
    <location>
        <begin position="689"/>
        <end position="714"/>
    </location>
</feature>
<dbReference type="Proteomes" id="UP001164390">
    <property type="component" value="Chromosome"/>
</dbReference>
<proteinExistence type="inferred from homology"/>
<dbReference type="PROSITE" id="PS50156">
    <property type="entry name" value="SSD"/>
    <property type="match status" value="1"/>
</dbReference>
<dbReference type="PANTHER" id="PTHR33406:SF11">
    <property type="entry name" value="MEMBRANE PROTEIN SCO6666-RELATED"/>
    <property type="match status" value="1"/>
</dbReference>
<feature type="transmembrane region" description="Helical" evidence="7">
    <location>
        <begin position="176"/>
        <end position="196"/>
    </location>
</feature>
<dbReference type="InterPro" id="IPR004869">
    <property type="entry name" value="MMPL_dom"/>
</dbReference>
<dbReference type="EMBL" id="CP094970">
    <property type="protein sequence ID" value="UYM07218.1"/>
    <property type="molecule type" value="Genomic_DNA"/>
</dbReference>
<gene>
    <name evidence="9" type="ORF">L0C25_09120</name>
</gene>
<feature type="domain" description="SSD" evidence="8">
    <location>
        <begin position="176"/>
        <end position="325"/>
    </location>
</feature>
<keyword evidence="4 7" id="KW-0812">Transmembrane</keyword>
<feature type="transmembrane region" description="Helical" evidence="7">
    <location>
        <begin position="227"/>
        <end position="246"/>
    </location>
</feature>